<dbReference type="Gene3D" id="3.30.465.10">
    <property type="match status" value="2"/>
</dbReference>
<evidence type="ECO:0000313" key="6">
    <source>
        <dbReference type="Proteomes" id="UP001286456"/>
    </source>
</evidence>
<dbReference type="PROSITE" id="PS51387">
    <property type="entry name" value="FAD_PCMH"/>
    <property type="match status" value="1"/>
</dbReference>
<evidence type="ECO:0000313" key="5">
    <source>
        <dbReference type="EMBL" id="KAK3317333.1"/>
    </source>
</evidence>
<protein>
    <recommendedName>
        <fullName evidence="4">FAD-binding PCMH-type domain-containing protein</fullName>
    </recommendedName>
</protein>
<dbReference type="InterPro" id="IPR016166">
    <property type="entry name" value="FAD-bd_PCMH"/>
</dbReference>
<dbReference type="GO" id="GO:0071949">
    <property type="term" value="F:FAD binding"/>
    <property type="evidence" value="ECO:0007669"/>
    <property type="project" value="InterPro"/>
</dbReference>
<keyword evidence="2" id="KW-0560">Oxidoreductase</keyword>
<dbReference type="PANTHER" id="PTHR13878">
    <property type="entry name" value="GULONOLACTONE OXIDASE"/>
    <property type="match status" value="1"/>
</dbReference>
<dbReference type="InterPro" id="IPR036318">
    <property type="entry name" value="FAD-bd_PCMH-like_sf"/>
</dbReference>
<name>A0AAE0I2D9_9PEZI</name>
<dbReference type="Proteomes" id="UP001286456">
    <property type="component" value="Unassembled WGS sequence"/>
</dbReference>
<dbReference type="GO" id="GO:0016491">
    <property type="term" value="F:oxidoreductase activity"/>
    <property type="evidence" value="ECO:0007669"/>
    <property type="project" value="UniProtKB-KW"/>
</dbReference>
<dbReference type="InterPro" id="IPR012951">
    <property type="entry name" value="BBE"/>
</dbReference>
<feature type="domain" description="FAD-binding PCMH-type" evidence="4">
    <location>
        <begin position="190"/>
        <end position="369"/>
    </location>
</feature>
<evidence type="ECO:0000256" key="3">
    <source>
        <dbReference type="SAM" id="SignalP"/>
    </source>
</evidence>
<keyword evidence="3" id="KW-0732">Signal</keyword>
<feature type="chain" id="PRO_5042165227" description="FAD-binding PCMH-type domain-containing protein" evidence="3">
    <location>
        <begin position="23"/>
        <end position="655"/>
    </location>
</feature>
<dbReference type="InterPro" id="IPR050432">
    <property type="entry name" value="FAD-linked_Oxidoreductases_BP"/>
</dbReference>
<dbReference type="Pfam" id="PF01565">
    <property type="entry name" value="FAD_binding_4"/>
    <property type="match status" value="1"/>
</dbReference>
<feature type="signal peptide" evidence="3">
    <location>
        <begin position="1"/>
        <end position="22"/>
    </location>
</feature>
<dbReference type="Pfam" id="PF08031">
    <property type="entry name" value="BBE"/>
    <property type="match status" value="1"/>
</dbReference>
<comment type="similarity">
    <text evidence="1">Belongs to the oxygen-dependent FAD-linked oxidoreductase family.</text>
</comment>
<comment type="caution">
    <text evidence="5">The sequence shown here is derived from an EMBL/GenBank/DDBJ whole genome shotgun (WGS) entry which is preliminary data.</text>
</comment>
<reference evidence="5" key="2">
    <citation type="submission" date="2023-06" db="EMBL/GenBank/DDBJ databases">
        <authorList>
            <consortium name="Lawrence Berkeley National Laboratory"/>
            <person name="Haridas S."/>
            <person name="Hensen N."/>
            <person name="Bonometti L."/>
            <person name="Westerberg I."/>
            <person name="Brannstrom I.O."/>
            <person name="Guillou S."/>
            <person name="Cros-Aarteil S."/>
            <person name="Calhoun S."/>
            <person name="Kuo A."/>
            <person name="Mondo S."/>
            <person name="Pangilinan J."/>
            <person name="Riley R."/>
            <person name="Labutti K."/>
            <person name="Andreopoulos B."/>
            <person name="Lipzen A."/>
            <person name="Chen C."/>
            <person name="Yanf M."/>
            <person name="Daum C."/>
            <person name="Ng V."/>
            <person name="Clum A."/>
            <person name="Steindorff A."/>
            <person name="Ohm R."/>
            <person name="Martin F."/>
            <person name="Silar P."/>
            <person name="Natvig D."/>
            <person name="Lalanne C."/>
            <person name="Gautier V."/>
            <person name="Ament-Velasquez S.L."/>
            <person name="Kruys A."/>
            <person name="Hutchinson M.I."/>
            <person name="Powell A.J."/>
            <person name="Barry K."/>
            <person name="Miller A.N."/>
            <person name="Grigoriev I.V."/>
            <person name="Debuchy R."/>
            <person name="Gladieux P."/>
            <person name="Thoren M.H."/>
            <person name="Johannesson H."/>
        </authorList>
    </citation>
    <scope>NUCLEOTIDE SEQUENCE</scope>
    <source>
        <strain evidence="5">SMH4131-1</strain>
    </source>
</reference>
<evidence type="ECO:0000259" key="4">
    <source>
        <dbReference type="PROSITE" id="PS51387"/>
    </source>
</evidence>
<dbReference type="AlphaFoldDB" id="A0AAE0I2D9"/>
<dbReference type="InterPro" id="IPR006094">
    <property type="entry name" value="Oxid_FAD_bind_N"/>
</dbReference>
<dbReference type="PANTHER" id="PTHR13878:SF91">
    <property type="entry name" value="FAD BINDING DOMAIN PROTEIN (AFU_ORTHOLOGUE AFUA_6G12070)-RELATED"/>
    <property type="match status" value="1"/>
</dbReference>
<proteinExistence type="inferred from homology"/>
<evidence type="ECO:0000256" key="1">
    <source>
        <dbReference type="ARBA" id="ARBA00005466"/>
    </source>
</evidence>
<dbReference type="EMBL" id="JAUEPO010000007">
    <property type="protein sequence ID" value="KAK3317333.1"/>
    <property type="molecule type" value="Genomic_DNA"/>
</dbReference>
<dbReference type="InterPro" id="IPR016169">
    <property type="entry name" value="FAD-bd_PCMH_sub2"/>
</dbReference>
<reference evidence="5" key="1">
    <citation type="journal article" date="2023" name="Mol. Phylogenet. Evol.">
        <title>Genome-scale phylogeny and comparative genomics of the fungal order Sordariales.</title>
        <authorList>
            <person name="Hensen N."/>
            <person name="Bonometti L."/>
            <person name="Westerberg I."/>
            <person name="Brannstrom I.O."/>
            <person name="Guillou S."/>
            <person name="Cros-Aarteil S."/>
            <person name="Calhoun S."/>
            <person name="Haridas S."/>
            <person name="Kuo A."/>
            <person name="Mondo S."/>
            <person name="Pangilinan J."/>
            <person name="Riley R."/>
            <person name="LaButti K."/>
            <person name="Andreopoulos B."/>
            <person name="Lipzen A."/>
            <person name="Chen C."/>
            <person name="Yan M."/>
            <person name="Daum C."/>
            <person name="Ng V."/>
            <person name="Clum A."/>
            <person name="Steindorff A."/>
            <person name="Ohm R.A."/>
            <person name="Martin F."/>
            <person name="Silar P."/>
            <person name="Natvig D.O."/>
            <person name="Lalanne C."/>
            <person name="Gautier V."/>
            <person name="Ament-Velasquez S.L."/>
            <person name="Kruys A."/>
            <person name="Hutchinson M.I."/>
            <person name="Powell A.J."/>
            <person name="Barry K."/>
            <person name="Miller A.N."/>
            <person name="Grigoriev I.V."/>
            <person name="Debuchy R."/>
            <person name="Gladieux P."/>
            <person name="Hiltunen Thoren M."/>
            <person name="Johannesson H."/>
        </authorList>
    </citation>
    <scope>NUCLEOTIDE SEQUENCE</scope>
    <source>
        <strain evidence="5">SMH4131-1</strain>
    </source>
</reference>
<gene>
    <name evidence="5" type="ORF">B0T19DRAFT_434750</name>
</gene>
<keyword evidence="6" id="KW-1185">Reference proteome</keyword>
<evidence type="ECO:0000256" key="2">
    <source>
        <dbReference type="ARBA" id="ARBA00023002"/>
    </source>
</evidence>
<organism evidence="5 6">
    <name type="scientific">Cercophora scortea</name>
    <dbReference type="NCBI Taxonomy" id="314031"/>
    <lineage>
        <taxon>Eukaryota</taxon>
        <taxon>Fungi</taxon>
        <taxon>Dikarya</taxon>
        <taxon>Ascomycota</taxon>
        <taxon>Pezizomycotina</taxon>
        <taxon>Sordariomycetes</taxon>
        <taxon>Sordariomycetidae</taxon>
        <taxon>Sordariales</taxon>
        <taxon>Lasiosphaeriaceae</taxon>
        <taxon>Cercophora</taxon>
    </lineage>
</organism>
<accession>A0AAE0I2D9</accession>
<sequence length="655" mass="69726">MMMMAQSLRGLLLASVVGIVSAQQISSSKGLVPATSKNVAPAAAVVPASAATDPFPWETIQLTPSVLSNLTSLNLTDISYFSFDSTSTVRRTVAGQPQCKLLPGDANWPSDTAWSVLNLLTGNALIKTVPLAASCYAGPNYDAAKCAYITANWNIPSLHVNDSSSAMWPIFEGLTCVPPSLRNNATSCTLGGFASYSVKVTNVAQIQLALNFARNLNLRLVVRNTGHDFNDKSIGAGALSLWTHNLKDIKFYSNFVATGYTGPAFKLGAGVETQDVYKAADTNGVTVVGGECHTVGLAGGYSAGGGHSPMAVSWGMGSDQVLALQVVLPSGLFVTVSATSNPELFWALRGGGGSTYGVVTSIIVKAHPKVTITTMTFTFGVGPTLSADTFWLGIRSFFKYFATFADAGSYSYFFIVPGPTGTTFILTPLWANNHTLSQTQALVAPWLAELAALNISVTPVFTEYSSFLAAYDGTFGATEQAGVWNNHAGSRLFPRENFVNGTKLNDTVAGVRYVIDAGGILVGYNIKPAINAGQDNAVNPAWRKTLSLFIVPALWDSQGSLQDAAAASEVLTNDWLAKWRALSPGAGSYMSEGDINEPDFQQSFYGTNYPRLYALKQQLDPHGLFYAPTAVGSEDWYITGQIPYLPTQNGRLCRV</sequence>
<dbReference type="SUPFAM" id="SSF56176">
    <property type="entry name" value="FAD-binding/transporter-associated domain-like"/>
    <property type="match status" value="1"/>
</dbReference>